<feature type="transmembrane region" description="Helical" evidence="8">
    <location>
        <begin position="110"/>
        <end position="138"/>
    </location>
</feature>
<dbReference type="InterPro" id="IPR047817">
    <property type="entry name" value="ABC2_TM_bact-type"/>
</dbReference>
<evidence type="ECO:0000256" key="8">
    <source>
        <dbReference type="RuleBase" id="RU361157"/>
    </source>
</evidence>
<evidence type="ECO:0000256" key="1">
    <source>
        <dbReference type="ARBA" id="ARBA00004651"/>
    </source>
</evidence>
<evidence type="ECO:0000256" key="3">
    <source>
        <dbReference type="ARBA" id="ARBA00022448"/>
    </source>
</evidence>
<evidence type="ECO:0000256" key="7">
    <source>
        <dbReference type="ARBA" id="ARBA00023136"/>
    </source>
</evidence>
<dbReference type="RefSeq" id="WP_194194240.1">
    <property type="nucleotide sequence ID" value="NZ_JADGLW010000001.1"/>
</dbReference>
<reference evidence="10 11" key="1">
    <citation type="submission" date="2020-10" db="EMBL/GenBank/DDBJ databases">
        <title>Mouse Oral microbiota.</title>
        <authorList>
            <person name="Joseph S."/>
            <person name="Aduse-Opoku J."/>
        </authorList>
    </citation>
    <scope>NUCLEOTIDE SEQUENCE [LARGE SCALE GENOMIC DNA]</scope>
    <source>
        <strain evidence="10 11">19428wE5_W307</strain>
    </source>
</reference>
<evidence type="ECO:0000256" key="5">
    <source>
        <dbReference type="ARBA" id="ARBA00022692"/>
    </source>
</evidence>
<gene>
    <name evidence="10" type="ORF">IR135_01045</name>
</gene>
<feature type="transmembrane region" description="Helical" evidence="8">
    <location>
        <begin position="150"/>
        <end position="174"/>
    </location>
</feature>
<sequence>MLKIIEFFKEQWHHRHLIWKLSIYNIKSQYANHYLGAFWNILQPLLQVLIYFIVFGLGLRGDRGDVEGIPFLVYLISGLFPWLYIQQGINGASNAIQSQLSLVTKMKFPASVLLSTAILNGLFNLLLVTSIVMAISLWNGYSEPLHYLALLYFIFASSAVIFGISLIMSSLIIIIRDMKNILQNVIRMFFFMTPIFWSLSEANEILQTMASLNPFAYLLMNYRYAMVFEGGPLYGEMADHLYFWSLTVLLIYIGVQIHYRFKNKLVDYL</sequence>
<comment type="caution">
    <text evidence="10">The sequence shown here is derived from an EMBL/GenBank/DDBJ whole genome shotgun (WGS) entry which is preliminary data.</text>
</comment>
<dbReference type="PROSITE" id="PS51012">
    <property type="entry name" value="ABC_TM2"/>
    <property type="match status" value="1"/>
</dbReference>
<comment type="similarity">
    <text evidence="2 8">Belongs to the ABC-2 integral membrane protein family.</text>
</comment>
<evidence type="ECO:0000256" key="4">
    <source>
        <dbReference type="ARBA" id="ARBA00022475"/>
    </source>
</evidence>
<keyword evidence="11" id="KW-1185">Reference proteome</keyword>
<keyword evidence="5 8" id="KW-0812">Transmembrane</keyword>
<feature type="domain" description="ABC transmembrane type-2" evidence="9">
    <location>
        <begin position="35"/>
        <end position="261"/>
    </location>
</feature>
<dbReference type="PANTHER" id="PTHR30413:SF10">
    <property type="entry name" value="CAPSULE POLYSACCHARIDE EXPORT INNER-MEMBRANE PROTEIN CTRC"/>
    <property type="match status" value="1"/>
</dbReference>
<feature type="transmembrane region" description="Helical" evidence="8">
    <location>
        <begin position="241"/>
        <end position="259"/>
    </location>
</feature>
<name>A0ABR9XVU2_9STAP</name>
<comment type="subcellular location">
    <subcellularLocation>
        <location evidence="1 8">Cell membrane</location>
        <topology evidence="1 8">Multi-pass membrane protein</topology>
    </subcellularLocation>
</comment>
<evidence type="ECO:0000313" key="11">
    <source>
        <dbReference type="Proteomes" id="UP000647980"/>
    </source>
</evidence>
<dbReference type="InterPro" id="IPR013525">
    <property type="entry name" value="ABC2_TM"/>
</dbReference>
<evidence type="ECO:0000259" key="9">
    <source>
        <dbReference type="PROSITE" id="PS51012"/>
    </source>
</evidence>
<feature type="transmembrane region" description="Helical" evidence="8">
    <location>
        <begin position="71"/>
        <end position="89"/>
    </location>
</feature>
<keyword evidence="3 8" id="KW-0813">Transport</keyword>
<keyword evidence="7 8" id="KW-0472">Membrane</keyword>
<feature type="transmembrane region" description="Helical" evidence="8">
    <location>
        <begin position="181"/>
        <end position="199"/>
    </location>
</feature>
<evidence type="ECO:0000256" key="2">
    <source>
        <dbReference type="ARBA" id="ARBA00007783"/>
    </source>
</evidence>
<accession>A0ABR9XVU2</accession>
<proteinExistence type="inferred from homology"/>
<keyword evidence="6 8" id="KW-1133">Transmembrane helix</keyword>
<organism evidence="10 11">
    <name type="scientific">Jeotgalicoccus nanhaiensis</name>
    <dbReference type="NCBI Taxonomy" id="568603"/>
    <lineage>
        <taxon>Bacteria</taxon>
        <taxon>Bacillati</taxon>
        <taxon>Bacillota</taxon>
        <taxon>Bacilli</taxon>
        <taxon>Bacillales</taxon>
        <taxon>Staphylococcaceae</taxon>
        <taxon>Jeotgalicoccus</taxon>
    </lineage>
</organism>
<dbReference type="Proteomes" id="UP000647980">
    <property type="component" value="Unassembled WGS sequence"/>
</dbReference>
<feature type="transmembrane region" description="Helical" evidence="8">
    <location>
        <begin position="37"/>
        <end position="59"/>
    </location>
</feature>
<dbReference type="PANTHER" id="PTHR30413">
    <property type="entry name" value="INNER MEMBRANE TRANSPORT PERMEASE"/>
    <property type="match status" value="1"/>
</dbReference>
<evidence type="ECO:0000256" key="6">
    <source>
        <dbReference type="ARBA" id="ARBA00022989"/>
    </source>
</evidence>
<dbReference type="Pfam" id="PF01061">
    <property type="entry name" value="ABC2_membrane"/>
    <property type="match status" value="1"/>
</dbReference>
<dbReference type="EMBL" id="JADGLW010000001">
    <property type="protein sequence ID" value="MBF0752841.1"/>
    <property type="molecule type" value="Genomic_DNA"/>
</dbReference>
<protein>
    <recommendedName>
        <fullName evidence="8">Transport permease protein</fullName>
    </recommendedName>
</protein>
<keyword evidence="4 8" id="KW-1003">Cell membrane</keyword>
<evidence type="ECO:0000313" key="10">
    <source>
        <dbReference type="EMBL" id="MBF0752841.1"/>
    </source>
</evidence>